<gene>
    <name evidence="6" type="ORF">DSCW_42960</name>
</gene>
<protein>
    <submittedName>
        <fullName evidence="6">Zinc ABC transporter ATP-binding protein</fullName>
    </submittedName>
</protein>
<evidence type="ECO:0000313" key="6">
    <source>
        <dbReference type="EMBL" id="BBO76879.1"/>
    </source>
</evidence>
<accession>A0A5K7Z9R1</accession>
<dbReference type="InterPro" id="IPR003439">
    <property type="entry name" value="ABC_transporter-like_ATP-bd"/>
</dbReference>
<keyword evidence="4 6" id="KW-0067">ATP-binding</keyword>
<dbReference type="RefSeq" id="WP_155305681.1">
    <property type="nucleotide sequence ID" value="NZ_AP021875.1"/>
</dbReference>
<evidence type="ECO:0000256" key="2">
    <source>
        <dbReference type="ARBA" id="ARBA00022448"/>
    </source>
</evidence>
<keyword evidence="2" id="KW-0813">Transport</keyword>
<evidence type="ECO:0000256" key="1">
    <source>
        <dbReference type="ARBA" id="ARBA00005417"/>
    </source>
</evidence>
<dbReference type="FunFam" id="3.40.50.300:FF:000134">
    <property type="entry name" value="Iron-enterobactin ABC transporter ATP-binding protein"/>
    <property type="match status" value="1"/>
</dbReference>
<dbReference type="PROSITE" id="PS50893">
    <property type="entry name" value="ABC_TRANSPORTER_2"/>
    <property type="match status" value="1"/>
</dbReference>
<comment type="similarity">
    <text evidence="1">Belongs to the ABC transporter superfamily.</text>
</comment>
<dbReference type="PANTHER" id="PTHR42734">
    <property type="entry name" value="METAL TRANSPORT SYSTEM ATP-BINDING PROTEIN TM_0124-RELATED"/>
    <property type="match status" value="1"/>
</dbReference>
<dbReference type="SUPFAM" id="SSF52540">
    <property type="entry name" value="P-loop containing nucleoside triphosphate hydrolases"/>
    <property type="match status" value="1"/>
</dbReference>
<proteinExistence type="inferred from homology"/>
<dbReference type="CDD" id="cd03235">
    <property type="entry name" value="ABC_Metallic_Cations"/>
    <property type="match status" value="1"/>
</dbReference>
<dbReference type="Pfam" id="PF00005">
    <property type="entry name" value="ABC_tran"/>
    <property type="match status" value="1"/>
</dbReference>
<dbReference type="InterPro" id="IPR003593">
    <property type="entry name" value="AAA+_ATPase"/>
</dbReference>
<evidence type="ECO:0000259" key="5">
    <source>
        <dbReference type="PROSITE" id="PS50893"/>
    </source>
</evidence>
<dbReference type="InterPro" id="IPR050153">
    <property type="entry name" value="Metal_Ion_Import_ABC"/>
</dbReference>
<dbReference type="GO" id="GO:0016887">
    <property type="term" value="F:ATP hydrolysis activity"/>
    <property type="evidence" value="ECO:0007669"/>
    <property type="project" value="InterPro"/>
</dbReference>
<dbReference type="Proteomes" id="UP000427769">
    <property type="component" value="Chromosome"/>
</dbReference>
<dbReference type="KEGG" id="dwd:DSCW_42960"/>
<dbReference type="PANTHER" id="PTHR42734:SF17">
    <property type="entry name" value="METAL TRANSPORT SYSTEM ATP-BINDING PROTEIN TM_0124-RELATED"/>
    <property type="match status" value="1"/>
</dbReference>
<keyword evidence="7" id="KW-1185">Reference proteome</keyword>
<dbReference type="PROSITE" id="PS00211">
    <property type="entry name" value="ABC_TRANSPORTER_1"/>
    <property type="match status" value="1"/>
</dbReference>
<feature type="domain" description="ABC transporter" evidence="5">
    <location>
        <begin position="4"/>
        <end position="241"/>
    </location>
</feature>
<dbReference type="Gene3D" id="3.40.50.300">
    <property type="entry name" value="P-loop containing nucleotide triphosphate hydrolases"/>
    <property type="match status" value="1"/>
</dbReference>
<dbReference type="EMBL" id="AP021875">
    <property type="protein sequence ID" value="BBO76879.1"/>
    <property type="molecule type" value="Genomic_DNA"/>
</dbReference>
<reference evidence="6 7" key="1">
    <citation type="submission" date="2019-11" db="EMBL/GenBank/DDBJ databases">
        <title>Comparative genomics of hydrocarbon-degrading Desulfosarcina strains.</title>
        <authorList>
            <person name="Watanabe M."/>
            <person name="Kojima H."/>
            <person name="Fukui M."/>
        </authorList>
    </citation>
    <scope>NUCLEOTIDE SEQUENCE [LARGE SCALE GENOMIC DNA]</scope>
    <source>
        <strain evidence="6 7">PP31</strain>
    </source>
</reference>
<dbReference type="GO" id="GO:0005524">
    <property type="term" value="F:ATP binding"/>
    <property type="evidence" value="ECO:0007669"/>
    <property type="project" value="UniProtKB-KW"/>
</dbReference>
<dbReference type="InterPro" id="IPR017871">
    <property type="entry name" value="ABC_transporter-like_CS"/>
</dbReference>
<evidence type="ECO:0000313" key="7">
    <source>
        <dbReference type="Proteomes" id="UP000427769"/>
    </source>
</evidence>
<dbReference type="AlphaFoldDB" id="A0A5K7Z9R1"/>
<organism evidence="6 7">
    <name type="scientific">Desulfosarcina widdelii</name>
    <dbReference type="NCBI Taxonomy" id="947919"/>
    <lineage>
        <taxon>Bacteria</taxon>
        <taxon>Pseudomonadati</taxon>
        <taxon>Thermodesulfobacteriota</taxon>
        <taxon>Desulfobacteria</taxon>
        <taxon>Desulfobacterales</taxon>
        <taxon>Desulfosarcinaceae</taxon>
        <taxon>Desulfosarcina</taxon>
    </lineage>
</organism>
<evidence type="ECO:0000256" key="3">
    <source>
        <dbReference type="ARBA" id="ARBA00022741"/>
    </source>
</evidence>
<name>A0A5K7Z9R1_9BACT</name>
<sequence length="259" mass="29110">MALVEINNVYFSYNGDTVLEDINLDVRQGDFIAMIGPNGGGKTTLLKIMLGLLKPNSGTIRVNGDSAHKASSCIGYVPQDVHINSRFPITALDVVLMGKLDRNKRWARKTAANRREALDALEQLDMDIHAEKKIGELSGGQRQRVFIARALVTRPKLLLLDEPTASIDTRGQADFFKLLEKLNREITIVVVSHDLLVISRYIKSVACVNRRLHYHDQAEITGDMLETMYPCTVEETCPVELIAHGHLPHRVLRHHEDDR</sequence>
<evidence type="ECO:0000256" key="4">
    <source>
        <dbReference type="ARBA" id="ARBA00022840"/>
    </source>
</evidence>
<dbReference type="InterPro" id="IPR027417">
    <property type="entry name" value="P-loop_NTPase"/>
</dbReference>
<dbReference type="OrthoDB" id="9809450at2"/>
<dbReference type="SMART" id="SM00382">
    <property type="entry name" value="AAA"/>
    <property type="match status" value="1"/>
</dbReference>
<keyword evidence="3" id="KW-0547">Nucleotide-binding</keyword>